<dbReference type="Gene3D" id="3.10.20.30">
    <property type="match status" value="1"/>
</dbReference>
<dbReference type="CDD" id="cd17040">
    <property type="entry name" value="Ubl_MoaD_like"/>
    <property type="match status" value="1"/>
</dbReference>
<dbReference type="InterPro" id="IPR012675">
    <property type="entry name" value="Beta-grasp_dom_sf"/>
</dbReference>
<keyword evidence="2" id="KW-1185">Reference proteome</keyword>
<evidence type="ECO:0000313" key="2">
    <source>
        <dbReference type="Proteomes" id="UP000198828"/>
    </source>
</evidence>
<dbReference type="OrthoDB" id="9801945at2"/>
<sequence length="75" mass="8404">MIKVEVRLFAHFREGRWKRKVLEFEEGTTLSDIIKHLNIDENEVSMLLLNGIDGPASRKPKDGDVVSLFPPVGGG</sequence>
<reference evidence="1 2" key="1">
    <citation type="submission" date="2016-10" db="EMBL/GenBank/DDBJ databases">
        <authorList>
            <person name="de Groot N.N."/>
        </authorList>
    </citation>
    <scope>NUCLEOTIDE SEQUENCE [LARGE SCALE GENOMIC DNA]</scope>
    <source>
        <strain evidence="1 2">DSM 23310</strain>
    </source>
</reference>
<proteinExistence type="predicted"/>
<dbReference type="InterPro" id="IPR003749">
    <property type="entry name" value="ThiS/MoaD-like"/>
</dbReference>
<accession>A0A1H3DJ04</accession>
<dbReference type="InterPro" id="IPR016155">
    <property type="entry name" value="Mopterin_synth/thiamin_S_b"/>
</dbReference>
<organism evidence="1 2">
    <name type="scientific">Tepidimicrobium xylanilyticum</name>
    <dbReference type="NCBI Taxonomy" id="1123352"/>
    <lineage>
        <taxon>Bacteria</taxon>
        <taxon>Bacillati</taxon>
        <taxon>Bacillota</taxon>
        <taxon>Tissierellia</taxon>
        <taxon>Tissierellales</taxon>
        <taxon>Tepidimicrobiaceae</taxon>
        <taxon>Tepidimicrobium</taxon>
    </lineage>
</organism>
<dbReference type="AlphaFoldDB" id="A0A1H3DJ04"/>
<dbReference type="SUPFAM" id="SSF54285">
    <property type="entry name" value="MoaD/ThiS"/>
    <property type="match status" value="1"/>
</dbReference>
<evidence type="ECO:0000313" key="1">
    <source>
        <dbReference type="EMBL" id="SDX65634.1"/>
    </source>
</evidence>
<dbReference type="EMBL" id="FNNG01000015">
    <property type="protein sequence ID" value="SDX65634.1"/>
    <property type="molecule type" value="Genomic_DNA"/>
</dbReference>
<dbReference type="RefSeq" id="WP_093754526.1">
    <property type="nucleotide sequence ID" value="NZ_BSYN01000007.1"/>
</dbReference>
<gene>
    <name evidence="1" type="ORF">SAMN05660923_02680</name>
</gene>
<protein>
    <submittedName>
        <fullName evidence="1">Molybdopterin converting factor, small subunit</fullName>
    </submittedName>
</protein>
<dbReference type="Pfam" id="PF02597">
    <property type="entry name" value="ThiS"/>
    <property type="match status" value="1"/>
</dbReference>
<dbReference type="Proteomes" id="UP000198828">
    <property type="component" value="Unassembled WGS sequence"/>
</dbReference>
<name>A0A1H3DJ04_9FIRM</name>